<protein>
    <submittedName>
        <fullName evidence="1">Uncharacterized protein</fullName>
    </submittedName>
</protein>
<dbReference type="AlphaFoldDB" id="A0AAU9CLF1"/>
<dbReference type="KEGG" id="fax:FUAX_52630"/>
<organism evidence="1 2">
    <name type="scientific">Fulvitalea axinellae</name>
    <dbReference type="NCBI Taxonomy" id="1182444"/>
    <lineage>
        <taxon>Bacteria</taxon>
        <taxon>Pseudomonadati</taxon>
        <taxon>Bacteroidota</taxon>
        <taxon>Cytophagia</taxon>
        <taxon>Cytophagales</taxon>
        <taxon>Persicobacteraceae</taxon>
        <taxon>Fulvitalea</taxon>
    </lineage>
</organism>
<keyword evidence="2" id="KW-1185">Reference proteome</keyword>
<dbReference type="EMBL" id="AP025320">
    <property type="protein sequence ID" value="BDD12831.1"/>
    <property type="molecule type" value="Genomic_DNA"/>
</dbReference>
<dbReference type="Proteomes" id="UP001348817">
    <property type="component" value="Plasmid pFA6"/>
</dbReference>
<reference evidence="1 2" key="1">
    <citation type="submission" date="2021-12" db="EMBL/GenBank/DDBJ databases">
        <title>Genome sequencing of bacteria with rrn-lacking chromosome and rrn-plasmid.</title>
        <authorList>
            <person name="Anda M."/>
            <person name="Iwasaki W."/>
        </authorList>
    </citation>
    <scope>NUCLEOTIDE SEQUENCE [LARGE SCALE GENOMIC DNA]</scope>
    <source>
        <strain evidence="1 2">DSM 100852</strain>
        <plasmid evidence="1 2">pFA6</plasmid>
    </source>
</reference>
<evidence type="ECO:0000313" key="1">
    <source>
        <dbReference type="EMBL" id="BDD12831.1"/>
    </source>
</evidence>
<name>A0AAU9CLF1_9BACT</name>
<geneLocation type="plasmid" evidence="1 2">
    <name>pFA6</name>
</geneLocation>
<accession>A0AAU9CLF1</accession>
<evidence type="ECO:0000313" key="2">
    <source>
        <dbReference type="Proteomes" id="UP001348817"/>
    </source>
</evidence>
<proteinExistence type="predicted"/>
<keyword evidence="1" id="KW-0614">Plasmid</keyword>
<gene>
    <name evidence="1" type="ORF">FUAX_52630</name>
</gene>
<sequence>MTKYGIQYQFGAKGKGELRLEKYQNKHGYFVYSISERSLAMVLLALTWKSI</sequence>